<comment type="similarity">
    <text evidence="10">Belongs to the group II decarboxylase family.</text>
</comment>
<dbReference type="GO" id="GO:0042427">
    <property type="term" value="P:serotonin biosynthetic process"/>
    <property type="evidence" value="ECO:0007669"/>
    <property type="project" value="TreeGrafter"/>
</dbReference>
<dbReference type="InterPro" id="IPR015424">
    <property type="entry name" value="PyrdxlP-dep_Trfase"/>
</dbReference>
<dbReference type="GO" id="GO:0019752">
    <property type="term" value="P:carboxylic acid metabolic process"/>
    <property type="evidence" value="ECO:0007669"/>
    <property type="project" value="InterPro"/>
</dbReference>
<keyword evidence="6 10" id="KW-0456">Lyase</keyword>
<dbReference type="Proteomes" id="UP000440578">
    <property type="component" value="Unassembled WGS sequence"/>
</dbReference>
<evidence type="ECO:0000313" key="12">
    <source>
        <dbReference type="EMBL" id="KAF0307576.1"/>
    </source>
</evidence>
<evidence type="ECO:0000256" key="9">
    <source>
        <dbReference type="ARBA" id="ARBA00041275"/>
    </source>
</evidence>
<dbReference type="GO" id="GO:0042423">
    <property type="term" value="P:catecholamine biosynthetic process"/>
    <property type="evidence" value="ECO:0007669"/>
    <property type="project" value="UniProtKB-KW"/>
</dbReference>
<dbReference type="PANTHER" id="PTHR11999">
    <property type="entry name" value="GROUP II PYRIDOXAL-5-PHOSPHATE DECARBOXYLASE"/>
    <property type="match status" value="1"/>
</dbReference>
<dbReference type="OrthoDB" id="639767at2759"/>
<evidence type="ECO:0000256" key="11">
    <source>
        <dbReference type="SAM" id="MobiDB-lite"/>
    </source>
</evidence>
<accession>A0A6A4WJK0</accession>
<dbReference type="GO" id="GO:0006520">
    <property type="term" value="P:amino acid metabolic process"/>
    <property type="evidence" value="ECO:0007669"/>
    <property type="project" value="InterPro"/>
</dbReference>
<dbReference type="AlphaFoldDB" id="A0A6A4WJK0"/>
<evidence type="ECO:0000256" key="1">
    <source>
        <dbReference type="ARBA" id="ARBA00001933"/>
    </source>
</evidence>
<dbReference type="EMBL" id="VIIS01000561">
    <property type="protein sequence ID" value="KAF0307576.1"/>
    <property type="molecule type" value="Genomic_DNA"/>
</dbReference>
<dbReference type="SUPFAM" id="SSF53383">
    <property type="entry name" value="PLP-dependent transferases"/>
    <property type="match status" value="1"/>
</dbReference>
<keyword evidence="13" id="KW-1185">Reference proteome</keyword>
<comment type="caution">
    <text evidence="12">The sequence shown here is derived from an EMBL/GenBank/DDBJ whole genome shotgun (WGS) entry which is preliminary data.</text>
</comment>
<feature type="region of interest" description="Disordered" evidence="11">
    <location>
        <begin position="1"/>
        <end position="24"/>
    </location>
</feature>
<dbReference type="InterPro" id="IPR002129">
    <property type="entry name" value="PyrdxlP-dep_de-COase"/>
</dbReference>
<dbReference type="GO" id="GO:0005737">
    <property type="term" value="C:cytoplasm"/>
    <property type="evidence" value="ECO:0007669"/>
    <property type="project" value="TreeGrafter"/>
</dbReference>
<comment type="cofactor">
    <cofactor evidence="1 10">
        <name>pyridoxal 5'-phosphate</name>
        <dbReference type="ChEBI" id="CHEBI:597326"/>
    </cofactor>
</comment>
<evidence type="ECO:0000256" key="8">
    <source>
        <dbReference type="ARBA" id="ARBA00040968"/>
    </source>
</evidence>
<dbReference type="InterPro" id="IPR010977">
    <property type="entry name" value="Aromatic_deC"/>
</dbReference>
<dbReference type="GO" id="GO:0030170">
    <property type="term" value="F:pyridoxal phosphate binding"/>
    <property type="evidence" value="ECO:0007669"/>
    <property type="project" value="InterPro"/>
</dbReference>
<dbReference type="InterPro" id="IPR015421">
    <property type="entry name" value="PyrdxlP-dep_Trfase_major"/>
</dbReference>
<keyword evidence="3" id="KW-0127">Catecholamine biosynthesis</keyword>
<evidence type="ECO:0000256" key="2">
    <source>
        <dbReference type="ARBA" id="ARBA00011738"/>
    </source>
</evidence>
<protein>
    <recommendedName>
        <fullName evidence="8">Aromatic-L-amino-acid decarboxylase</fullName>
        <ecNumber evidence="7">4.1.1.28</ecNumber>
    </recommendedName>
    <alternativeName>
        <fullName evidence="9">DOPA decarboxylase</fullName>
    </alternativeName>
</protein>
<evidence type="ECO:0000256" key="3">
    <source>
        <dbReference type="ARBA" id="ARBA00022584"/>
    </source>
</evidence>
<dbReference type="Pfam" id="PF00282">
    <property type="entry name" value="Pyridoxal_deC"/>
    <property type="match status" value="1"/>
</dbReference>
<name>A0A6A4WJK0_AMPAM</name>
<feature type="compositionally biased region" description="Basic and acidic residues" evidence="11">
    <location>
        <begin position="9"/>
        <end position="24"/>
    </location>
</feature>
<sequence>MNGSTSRSQAEHSEKQTESSKVMDHEQFRQAGKEMIDYVADYLQNIRERRVLPTVQPGYLRALIPDEAPEEGESWREVMDDVERVIMPGVTHWHSPQFHAYFPTGNSYPAICADILSDAIGCIGFTWVRAVPSTHTTAHSFTSIASPACTELEVAMLDWLGRALALPEPFLASSGLGGGGVIQGTASEATLVALLSARSRRVRQLRQQHPDWTETAVTGQLVAYCSDQAHSSAERAGLLAGVRMRQLPTDSKFSLRGDTLAKAIQNDTARGLIPFFVSSRSIITTHSRGEYPNCAREINAPSQAPEKLAHHKYLVVVAKVSHLDHTSFSGGTLAEVRQHELKQTCDSSRKK</sequence>
<evidence type="ECO:0000313" key="13">
    <source>
        <dbReference type="Proteomes" id="UP000440578"/>
    </source>
</evidence>
<gene>
    <name evidence="12" type="primary">Ddc_3</name>
    <name evidence="12" type="ORF">FJT64_021130</name>
</gene>
<organism evidence="12 13">
    <name type="scientific">Amphibalanus amphitrite</name>
    <name type="common">Striped barnacle</name>
    <name type="synonym">Balanus amphitrite</name>
    <dbReference type="NCBI Taxonomy" id="1232801"/>
    <lineage>
        <taxon>Eukaryota</taxon>
        <taxon>Metazoa</taxon>
        <taxon>Ecdysozoa</taxon>
        <taxon>Arthropoda</taxon>
        <taxon>Crustacea</taxon>
        <taxon>Multicrustacea</taxon>
        <taxon>Cirripedia</taxon>
        <taxon>Thoracica</taxon>
        <taxon>Thoracicalcarea</taxon>
        <taxon>Balanomorpha</taxon>
        <taxon>Balanoidea</taxon>
        <taxon>Balanidae</taxon>
        <taxon>Amphibalaninae</taxon>
        <taxon>Amphibalanus</taxon>
    </lineage>
</organism>
<reference evidence="12 13" key="1">
    <citation type="submission" date="2019-07" db="EMBL/GenBank/DDBJ databases">
        <title>Draft genome assembly of a fouling barnacle, Amphibalanus amphitrite (Darwin, 1854): The first reference genome for Thecostraca.</title>
        <authorList>
            <person name="Kim W."/>
        </authorList>
    </citation>
    <scope>NUCLEOTIDE SEQUENCE [LARGE SCALE GENOMIC DNA]</scope>
    <source>
        <strain evidence="12">SNU_AA5</strain>
        <tissue evidence="12">Soma without cirri and trophi</tissue>
    </source>
</reference>
<dbReference type="FunFam" id="1.20.1340.10:FF:000001">
    <property type="entry name" value="Histidine decarboxylase"/>
    <property type="match status" value="1"/>
</dbReference>
<keyword evidence="4" id="KW-0210">Decarboxylase</keyword>
<dbReference type="PRINTS" id="PR00800">
    <property type="entry name" value="YHDCRBOXLASE"/>
</dbReference>
<keyword evidence="5 10" id="KW-0663">Pyridoxal phosphate</keyword>
<proteinExistence type="inferred from homology"/>
<evidence type="ECO:0000256" key="5">
    <source>
        <dbReference type="ARBA" id="ARBA00022898"/>
    </source>
</evidence>
<evidence type="ECO:0000256" key="7">
    <source>
        <dbReference type="ARBA" id="ARBA00038886"/>
    </source>
</evidence>
<comment type="subunit">
    <text evidence="2">Homodimer.</text>
</comment>
<dbReference type="Gene3D" id="3.40.640.10">
    <property type="entry name" value="Type I PLP-dependent aspartate aminotransferase-like (Major domain)"/>
    <property type="match status" value="1"/>
</dbReference>
<evidence type="ECO:0000256" key="6">
    <source>
        <dbReference type="ARBA" id="ARBA00023239"/>
    </source>
</evidence>
<dbReference type="EC" id="4.1.1.28" evidence="7"/>
<evidence type="ECO:0000256" key="10">
    <source>
        <dbReference type="RuleBase" id="RU000382"/>
    </source>
</evidence>
<dbReference type="GO" id="GO:0004058">
    <property type="term" value="F:aromatic-L-amino-acid decarboxylase activity"/>
    <property type="evidence" value="ECO:0007669"/>
    <property type="project" value="UniProtKB-EC"/>
</dbReference>
<dbReference type="Gene3D" id="1.20.1340.10">
    <property type="entry name" value="dopa decarboxylase, N-terminal domain"/>
    <property type="match status" value="1"/>
</dbReference>
<dbReference type="PANTHER" id="PTHR11999:SF167">
    <property type="entry name" value="AROMATIC-L-AMINO-ACID DECARBOXYLASE"/>
    <property type="match status" value="1"/>
</dbReference>
<evidence type="ECO:0000256" key="4">
    <source>
        <dbReference type="ARBA" id="ARBA00022793"/>
    </source>
</evidence>